<feature type="region of interest" description="Disordered" evidence="1">
    <location>
        <begin position="179"/>
        <end position="208"/>
    </location>
</feature>
<dbReference type="AlphaFoldDB" id="A0A7J7Y9A0"/>
<sequence>MPMWPSGEAWGTRRCLQAAPSGTGTPLWSSGNSQQVTPRPGNKMVVALQGAVGTSGDFCPAGLPPAVSVHVHCHLSVCPSIYLCPSFSRSLSISVLPYHSAFLNPSISLPSPSILFLLLFLTPPHILFPISPLPIPFGCVCVCVCFLSSPFFYLLNLSLCLCFLCPHPPFLSLHSPPLSPGLSSKEPSPPPGRGAVPLMGLLPSSPSG</sequence>
<accession>A0A7J7Y9A0</accession>
<protein>
    <submittedName>
        <fullName evidence="3">Uncharacterized protein</fullName>
    </submittedName>
</protein>
<proteinExistence type="predicted"/>
<evidence type="ECO:0000256" key="2">
    <source>
        <dbReference type="SAM" id="Phobius"/>
    </source>
</evidence>
<gene>
    <name evidence="3" type="ORF">mPipKuh1_010363</name>
</gene>
<keyword evidence="2" id="KW-1133">Transmembrane helix</keyword>
<evidence type="ECO:0000313" key="4">
    <source>
        <dbReference type="Proteomes" id="UP000558488"/>
    </source>
</evidence>
<keyword evidence="2" id="KW-0812">Transmembrane</keyword>
<keyword evidence="2" id="KW-0472">Membrane</keyword>
<dbReference type="Proteomes" id="UP000558488">
    <property type="component" value="Unassembled WGS sequence"/>
</dbReference>
<evidence type="ECO:0000256" key="1">
    <source>
        <dbReference type="SAM" id="MobiDB-lite"/>
    </source>
</evidence>
<dbReference type="EMBL" id="JACAGB010000006">
    <property type="protein sequence ID" value="KAF6358541.1"/>
    <property type="molecule type" value="Genomic_DNA"/>
</dbReference>
<organism evidence="3 4">
    <name type="scientific">Pipistrellus kuhlii</name>
    <name type="common">Kuhl's pipistrelle</name>
    <dbReference type="NCBI Taxonomy" id="59472"/>
    <lineage>
        <taxon>Eukaryota</taxon>
        <taxon>Metazoa</taxon>
        <taxon>Chordata</taxon>
        <taxon>Craniata</taxon>
        <taxon>Vertebrata</taxon>
        <taxon>Euteleostomi</taxon>
        <taxon>Mammalia</taxon>
        <taxon>Eutheria</taxon>
        <taxon>Laurasiatheria</taxon>
        <taxon>Chiroptera</taxon>
        <taxon>Yangochiroptera</taxon>
        <taxon>Vespertilionidae</taxon>
        <taxon>Pipistrellus</taxon>
    </lineage>
</organism>
<feature type="region of interest" description="Disordered" evidence="1">
    <location>
        <begin position="19"/>
        <end position="39"/>
    </location>
</feature>
<keyword evidence="4" id="KW-1185">Reference proteome</keyword>
<feature type="compositionally biased region" description="Polar residues" evidence="1">
    <location>
        <begin position="20"/>
        <end position="37"/>
    </location>
</feature>
<name>A0A7J7Y9A0_PIPKU</name>
<comment type="caution">
    <text evidence="3">The sequence shown here is derived from an EMBL/GenBank/DDBJ whole genome shotgun (WGS) entry which is preliminary data.</text>
</comment>
<reference evidence="3 4" key="1">
    <citation type="journal article" date="2020" name="Nature">
        <title>Six reference-quality genomes reveal evolution of bat adaptations.</title>
        <authorList>
            <person name="Jebb D."/>
            <person name="Huang Z."/>
            <person name="Pippel M."/>
            <person name="Hughes G.M."/>
            <person name="Lavrichenko K."/>
            <person name="Devanna P."/>
            <person name="Winkler S."/>
            <person name="Jermiin L.S."/>
            <person name="Skirmuntt E.C."/>
            <person name="Katzourakis A."/>
            <person name="Burkitt-Gray L."/>
            <person name="Ray D.A."/>
            <person name="Sullivan K.A.M."/>
            <person name="Roscito J.G."/>
            <person name="Kirilenko B.M."/>
            <person name="Davalos L.M."/>
            <person name="Corthals A.P."/>
            <person name="Power M.L."/>
            <person name="Jones G."/>
            <person name="Ransome R.D."/>
            <person name="Dechmann D.K.N."/>
            <person name="Locatelli A.G."/>
            <person name="Puechmaille S.J."/>
            <person name="Fedrigo O."/>
            <person name="Jarvis E.D."/>
            <person name="Hiller M."/>
            <person name="Vernes S.C."/>
            <person name="Myers E.W."/>
            <person name="Teeling E.C."/>
        </authorList>
    </citation>
    <scope>NUCLEOTIDE SEQUENCE [LARGE SCALE GENOMIC DNA]</scope>
    <source>
        <strain evidence="3">MPipKuh1</strain>
        <tissue evidence="3">Flight muscle</tissue>
    </source>
</reference>
<feature type="transmembrane region" description="Helical" evidence="2">
    <location>
        <begin position="133"/>
        <end position="155"/>
    </location>
</feature>
<evidence type="ECO:0000313" key="3">
    <source>
        <dbReference type="EMBL" id="KAF6358541.1"/>
    </source>
</evidence>